<feature type="non-terminal residue" evidence="2">
    <location>
        <position position="1"/>
    </location>
</feature>
<feature type="compositionally biased region" description="Basic and acidic residues" evidence="1">
    <location>
        <begin position="23"/>
        <end position="32"/>
    </location>
</feature>
<feature type="compositionally biased region" description="Low complexity" evidence="1">
    <location>
        <begin position="1"/>
        <end position="13"/>
    </location>
</feature>
<proteinExistence type="predicted"/>
<organism evidence="2 3">
    <name type="scientific">Gossypium schwendimanii</name>
    <name type="common">Cotton</name>
    <dbReference type="NCBI Taxonomy" id="34291"/>
    <lineage>
        <taxon>Eukaryota</taxon>
        <taxon>Viridiplantae</taxon>
        <taxon>Streptophyta</taxon>
        <taxon>Embryophyta</taxon>
        <taxon>Tracheophyta</taxon>
        <taxon>Spermatophyta</taxon>
        <taxon>Magnoliopsida</taxon>
        <taxon>eudicotyledons</taxon>
        <taxon>Gunneridae</taxon>
        <taxon>Pentapetalae</taxon>
        <taxon>rosids</taxon>
        <taxon>malvids</taxon>
        <taxon>Malvales</taxon>
        <taxon>Malvaceae</taxon>
        <taxon>Malvoideae</taxon>
        <taxon>Gossypium</taxon>
    </lineage>
</organism>
<evidence type="ECO:0000313" key="2">
    <source>
        <dbReference type="EMBL" id="MBA0881340.1"/>
    </source>
</evidence>
<gene>
    <name evidence="2" type="ORF">Goshw_005676</name>
</gene>
<reference evidence="2 3" key="1">
    <citation type="journal article" date="2019" name="Genome Biol. Evol.">
        <title>Insights into the evolution of the New World diploid cottons (Gossypium, subgenus Houzingenia) based on genome sequencing.</title>
        <authorList>
            <person name="Grover C.E."/>
            <person name="Arick M.A. 2nd"/>
            <person name="Thrash A."/>
            <person name="Conover J.L."/>
            <person name="Sanders W.S."/>
            <person name="Peterson D.G."/>
            <person name="Frelichowski J.E."/>
            <person name="Scheffler J.A."/>
            <person name="Scheffler B.E."/>
            <person name="Wendel J.F."/>
        </authorList>
    </citation>
    <scope>NUCLEOTIDE SEQUENCE [LARGE SCALE GENOMIC DNA]</scope>
    <source>
        <strain evidence="2">1</strain>
        <tissue evidence="2">Leaf</tissue>
    </source>
</reference>
<name>A0A7J9NDM7_GOSSC</name>
<evidence type="ECO:0000313" key="3">
    <source>
        <dbReference type="Proteomes" id="UP000593576"/>
    </source>
</evidence>
<dbReference type="Proteomes" id="UP000593576">
    <property type="component" value="Unassembled WGS sequence"/>
</dbReference>
<comment type="caution">
    <text evidence="2">The sequence shown here is derived from an EMBL/GenBank/DDBJ whole genome shotgun (WGS) entry which is preliminary data.</text>
</comment>
<dbReference type="EMBL" id="JABFAF010279124">
    <property type="protein sequence ID" value="MBA0881340.1"/>
    <property type="molecule type" value="Genomic_DNA"/>
</dbReference>
<keyword evidence="3" id="KW-1185">Reference proteome</keyword>
<evidence type="ECO:0000256" key="1">
    <source>
        <dbReference type="SAM" id="MobiDB-lite"/>
    </source>
</evidence>
<accession>A0A7J9NDM7</accession>
<dbReference type="AlphaFoldDB" id="A0A7J9NDM7"/>
<sequence>MSTVSLSISTASSGPPIYIPTHNENRPASHARIPTELEDIRLLLDQQSKA</sequence>
<feature type="region of interest" description="Disordered" evidence="1">
    <location>
        <begin position="1"/>
        <end position="32"/>
    </location>
</feature>
<protein>
    <submittedName>
        <fullName evidence="2">Uncharacterized protein</fullName>
    </submittedName>
</protein>